<dbReference type="EMBL" id="BGPR01020967">
    <property type="protein sequence ID" value="GBN85808.1"/>
    <property type="molecule type" value="Genomic_DNA"/>
</dbReference>
<evidence type="ECO:0000313" key="1">
    <source>
        <dbReference type="EMBL" id="GBN85106.1"/>
    </source>
</evidence>
<dbReference type="Proteomes" id="UP000499080">
    <property type="component" value="Unassembled WGS sequence"/>
</dbReference>
<sequence length="87" mass="9909">MHCYGALNLLQSKIPNARVKWLPCSRRHVSASPEANQLQQFKDVYGWSIEIVSLQVRTPCFIGKVLDIGQPLVSDEIVQRVRETFTP</sequence>
<protein>
    <submittedName>
        <fullName evidence="1">Uncharacterized protein</fullName>
    </submittedName>
</protein>
<accession>A0A4Y2SBZ6</accession>
<comment type="caution">
    <text evidence="1">The sequence shown here is derived from an EMBL/GenBank/DDBJ whole genome shotgun (WGS) entry which is preliminary data.</text>
</comment>
<keyword evidence="3" id="KW-1185">Reference proteome</keyword>
<dbReference type="EMBL" id="BGPR01020625">
    <property type="protein sequence ID" value="GBN85106.1"/>
    <property type="molecule type" value="Genomic_DNA"/>
</dbReference>
<name>A0A4Y2SBZ6_ARAVE</name>
<dbReference type="AlphaFoldDB" id="A0A4Y2SBZ6"/>
<evidence type="ECO:0000313" key="2">
    <source>
        <dbReference type="EMBL" id="GBN85808.1"/>
    </source>
</evidence>
<proteinExistence type="predicted"/>
<organism evidence="1 3">
    <name type="scientific">Araneus ventricosus</name>
    <name type="common">Orbweaver spider</name>
    <name type="synonym">Epeira ventricosa</name>
    <dbReference type="NCBI Taxonomy" id="182803"/>
    <lineage>
        <taxon>Eukaryota</taxon>
        <taxon>Metazoa</taxon>
        <taxon>Ecdysozoa</taxon>
        <taxon>Arthropoda</taxon>
        <taxon>Chelicerata</taxon>
        <taxon>Arachnida</taxon>
        <taxon>Araneae</taxon>
        <taxon>Araneomorphae</taxon>
        <taxon>Entelegynae</taxon>
        <taxon>Araneoidea</taxon>
        <taxon>Araneidae</taxon>
        <taxon>Araneus</taxon>
    </lineage>
</organism>
<evidence type="ECO:0000313" key="3">
    <source>
        <dbReference type="Proteomes" id="UP000499080"/>
    </source>
</evidence>
<gene>
    <name evidence="1" type="ORF">AVEN_232748_1</name>
    <name evidence="2" type="ORF">AVEN_93328_1</name>
</gene>
<reference evidence="1 3" key="1">
    <citation type="journal article" date="2019" name="Sci. Rep.">
        <title>Orb-weaving spider Araneus ventricosus genome elucidates the spidroin gene catalogue.</title>
        <authorList>
            <person name="Kono N."/>
            <person name="Nakamura H."/>
            <person name="Ohtoshi R."/>
            <person name="Moran D.A.P."/>
            <person name="Shinohara A."/>
            <person name="Yoshida Y."/>
            <person name="Fujiwara M."/>
            <person name="Mori M."/>
            <person name="Tomita M."/>
            <person name="Arakawa K."/>
        </authorList>
    </citation>
    <scope>NUCLEOTIDE SEQUENCE [LARGE SCALE GENOMIC DNA]</scope>
</reference>